<keyword evidence="3" id="KW-1185">Reference proteome</keyword>
<accession>A0A0R2G6W6</accession>
<dbReference type="EMBL" id="JQAZ01000001">
    <property type="protein sequence ID" value="KRN33957.1"/>
    <property type="molecule type" value="Genomic_DNA"/>
</dbReference>
<dbReference type="Proteomes" id="UP000051751">
    <property type="component" value="Unassembled WGS sequence"/>
</dbReference>
<sequence length="304" mass="33358">MIIQFKEPVNTEVVRELQDKIHQLGKTGFMSQNHMAIIDLETLEFSDDEKEAIASVTTDEPPYVLSSKTFKPDNTVIQLHETSLGDTQLPLFVHLPQEKDQDSLSQRFADLPQNEQVTGCVADLFAQPLSPYEQVDRQDIEQLLTNYRQLADQQSLDLIVPVYTDAQFDAVAKTVDMVELTGDLLNDTSFLQKVGQTPIPVLIDGTKVSDPSQLLMMAEFIASAGNIHIAVLSPNNDRAVATLRLLTHYPVLAQPAAKDYPQLLPTLAASAAVAGAQGMILPVGDTSTYQQVIDKINAATTNEA</sequence>
<dbReference type="PATRIC" id="fig|81857.3.peg.403"/>
<dbReference type="SUPFAM" id="SSF51569">
    <property type="entry name" value="Aldolase"/>
    <property type="match status" value="1"/>
</dbReference>
<evidence type="ECO:0000313" key="1">
    <source>
        <dbReference type="EMBL" id="KRN29513.1"/>
    </source>
</evidence>
<dbReference type="RefSeq" id="WP_057768566.1">
    <property type="nucleotide sequence ID" value="NZ_JQAT01000001.1"/>
</dbReference>
<evidence type="ECO:0000313" key="2">
    <source>
        <dbReference type="EMBL" id="KRN33957.1"/>
    </source>
</evidence>
<evidence type="ECO:0000313" key="4">
    <source>
        <dbReference type="Proteomes" id="UP000051751"/>
    </source>
</evidence>
<name>A0A0R2G6W6_9LACO</name>
<dbReference type="Proteomes" id="UP000051645">
    <property type="component" value="Unassembled WGS sequence"/>
</dbReference>
<reference evidence="3 4" key="1">
    <citation type="journal article" date="2015" name="Genome Announc.">
        <title>Expanding the biotechnology potential of lactobacilli through comparative genomics of 213 strains and associated genera.</title>
        <authorList>
            <person name="Sun Z."/>
            <person name="Harris H.M."/>
            <person name="McCann A."/>
            <person name="Guo C."/>
            <person name="Argimon S."/>
            <person name="Zhang W."/>
            <person name="Yang X."/>
            <person name="Jeffery I.B."/>
            <person name="Cooney J.C."/>
            <person name="Kagawa T.F."/>
            <person name="Liu W."/>
            <person name="Song Y."/>
            <person name="Salvetti E."/>
            <person name="Wrobel A."/>
            <person name="Rasinkangas P."/>
            <person name="Parkhill J."/>
            <person name="Rea M.C."/>
            <person name="O'Sullivan O."/>
            <person name="Ritari J."/>
            <person name="Douillard F.P."/>
            <person name="Paul Ross R."/>
            <person name="Yang R."/>
            <person name="Briner A.E."/>
            <person name="Felis G.E."/>
            <person name="de Vos W.M."/>
            <person name="Barrangou R."/>
            <person name="Klaenhammer T.R."/>
            <person name="Caufield P.W."/>
            <person name="Cui Y."/>
            <person name="Zhang H."/>
            <person name="O'Toole P.W."/>
        </authorList>
    </citation>
    <scope>NUCLEOTIDE SEQUENCE [LARGE SCALE GENOMIC DNA]</scope>
    <source>
        <strain evidence="1 4">ATCC BAA-66</strain>
        <strain evidence="2 3">DSM 13344</strain>
    </source>
</reference>
<gene>
    <name evidence="1" type="ORF">IV38_GL000398</name>
    <name evidence="2" type="ORF">IV40_GL000270</name>
</gene>
<proteinExistence type="predicted"/>
<dbReference type="STRING" id="81857.IV38_GL000398"/>
<evidence type="ECO:0000313" key="3">
    <source>
        <dbReference type="Proteomes" id="UP000051645"/>
    </source>
</evidence>
<dbReference type="Gene3D" id="3.20.20.70">
    <property type="entry name" value="Aldolase class I"/>
    <property type="match status" value="1"/>
</dbReference>
<dbReference type="AlphaFoldDB" id="A0A0R2G6W6"/>
<dbReference type="InterPro" id="IPR013785">
    <property type="entry name" value="Aldolase_TIM"/>
</dbReference>
<dbReference type="InterPro" id="IPR052899">
    <property type="entry name" value="Class-I_DAHP_synthase"/>
</dbReference>
<dbReference type="OrthoDB" id="9780456at2"/>
<organism evidence="2 3">
    <name type="scientific">Lactobacillus selangorensis</name>
    <dbReference type="NCBI Taxonomy" id="81857"/>
    <lineage>
        <taxon>Bacteria</taxon>
        <taxon>Bacillati</taxon>
        <taxon>Bacillota</taxon>
        <taxon>Bacilli</taxon>
        <taxon>Lactobacillales</taxon>
        <taxon>Lactobacillaceae</taxon>
        <taxon>Lactobacillus</taxon>
    </lineage>
</organism>
<protein>
    <submittedName>
        <fullName evidence="2">Uncharacterized protein</fullName>
    </submittedName>
</protein>
<dbReference type="PANTHER" id="PTHR43018">
    <property type="entry name" value="PHOSPHO-2-DEHYDRO-3-DEOXYHEPTONATE ALDOLASE"/>
    <property type="match status" value="1"/>
</dbReference>
<comment type="caution">
    <text evidence="2">The sequence shown here is derived from an EMBL/GenBank/DDBJ whole genome shotgun (WGS) entry which is preliminary data.</text>
</comment>
<dbReference type="EMBL" id="JQAT01000001">
    <property type="protein sequence ID" value="KRN29513.1"/>
    <property type="molecule type" value="Genomic_DNA"/>
</dbReference>
<dbReference type="PANTHER" id="PTHR43018:SF3">
    <property type="entry name" value="CARBOXYSOME FORMATION PROTEIN"/>
    <property type="match status" value="1"/>
</dbReference>